<keyword evidence="2" id="KW-1185">Reference proteome</keyword>
<evidence type="ECO:0000313" key="1">
    <source>
        <dbReference type="EMBL" id="SHJ08371.1"/>
    </source>
</evidence>
<reference evidence="2" key="1">
    <citation type="submission" date="2016-11" db="EMBL/GenBank/DDBJ databases">
        <authorList>
            <person name="Varghese N."/>
            <person name="Submissions S."/>
        </authorList>
    </citation>
    <scope>NUCLEOTIDE SEQUENCE [LARGE SCALE GENOMIC DNA]</scope>
    <source>
        <strain evidence="2">DSM 22623</strain>
    </source>
</reference>
<dbReference type="Proteomes" id="UP000184432">
    <property type="component" value="Unassembled WGS sequence"/>
</dbReference>
<gene>
    <name evidence="1" type="ORF">SAMN04488508_105238</name>
</gene>
<dbReference type="OrthoDB" id="240921at2"/>
<dbReference type="Gene3D" id="3.40.630.30">
    <property type="match status" value="1"/>
</dbReference>
<sequence>MIEKLKNICKVNVLKYDCYDRIEDVPIEDWNSVNKKNNTFLSLAYLQTLEDTLLENIKFRYIVFYEGTTAVGIAAAQLIKFNSAELKFQEFPCKINEAIKNTLFKNLEVKVLVCGNLFSCGEHGFLYDSNKVTAKQAFESLSNALREIRKSENTEKPSFILLKEFWPQSFAESDYIKEHDFREFKIDVNMVVHIEDSWSTFDDYLSSMRTKFRTRAKKVFKKSENIVIRDFGSEDIEQFQKEIDRLYLSVIEKADFKIGKLNASTFKQLKQNLKDAFIFRGYFLNEKLVGFTSSFVLGNVLDANHIGIDYTYNKEYDIYQKMLYDYVDLAITNKAKELRLGRTAEIIKSCVGAKPVEMKLYVRHGNSISNTLLKPLVELISPSEYEIRNPFKQLLLD</sequence>
<protein>
    <recommendedName>
        <fullName evidence="3">Peptidogalycan biosysnthesis/recognition</fullName>
    </recommendedName>
</protein>
<dbReference type="STRING" id="570521.SAMN04488508_105238"/>
<dbReference type="InterPro" id="IPR016181">
    <property type="entry name" value="Acyl_CoA_acyltransferase"/>
</dbReference>
<dbReference type="EMBL" id="FQYP01000005">
    <property type="protein sequence ID" value="SHJ08371.1"/>
    <property type="molecule type" value="Genomic_DNA"/>
</dbReference>
<dbReference type="SUPFAM" id="SSF55729">
    <property type="entry name" value="Acyl-CoA N-acyltransferases (Nat)"/>
    <property type="match status" value="1"/>
</dbReference>
<proteinExistence type="predicted"/>
<evidence type="ECO:0000313" key="2">
    <source>
        <dbReference type="Proteomes" id="UP000184432"/>
    </source>
</evidence>
<name>A0A1M6GER5_9FLAO</name>
<organism evidence="1 2">
    <name type="scientific">Aquimarina spongiae</name>
    <dbReference type="NCBI Taxonomy" id="570521"/>
    <lineage>
        <taxon>Bacteria</taxon>
        <taxon>Pseudomonadati</taxon>
        <taxon>Bacteroidota</taxon>
        <taxon>Flavobacteriia</taxon>
        <taxon>Flavobacteriales</taxon>
        <taxon>Flavobacteriaceae</taxon>
        <taxon>Aquimarina</taxon>
    </lineage>
</organism>
<evidence type="ECO:0008006" key="3">
    <source>
        <dbReference type="Google" id="ProtNLM"/>
    </source>
</evidence>
<dbReference type="AlphaFoldDB" id="A0A1M6GER5"/>
<accession>A0A1M6GER5</accession>